<evidence type="ECO:0000256" key="2">
    <source>
        <dbReference type="ARBA" id="ARBA00023157"/>
    </source>
</evidence>
<proteinExistence type="inferred from homology"/>
<protein>
    <submittedName>
        <fullName evidence="6">Serotriflin-like</fullName>
    </submittedName>
</protein>
<dbReference type="SMART" id="SM00198">
    <property type="entry name" value="SCP"/>
    <property type="match status" value="1"/>
</dbReference>
<organism evidence="5 6">
    <name type="scientific">Pogona vitticeps</name>
    <name type="common">central bearded dragon</name>
    <dbReference type="NCBI Taxonomy" id="103695"/>
    <lineage>
        <taxon>Eukaryota</taxon>
        <taxon>Metazoa</taxon>
        <taxon>Chordata</taxon>
        <taxon>Craniata</taxon>
        <taxon>Vertebrata</taxon>
        <taxon>Euteleostomi</taxon>
        <taxon>Lepidosauria</taxon>
        <taxon>Squamata</taxon>
        <taxon>Bifurcata</taxon>
        <taxon>Unidentata</taxon>
        <taxon>Episquamata</taxon>
        <taxon>Toxicofera</taxon>
        <taxon>Iguania</taxon>
        <taxon>Acrodonta</taxon>
        <taxon>Agamidae</taxon>
        <taxon>Amphibolurinae</taxon>
        <taxon>Pogona</taxon>
    </lineage>
</organism>
<comment type="caution">
    <text evidence="3">Lacks conserved residue(s) required for the propagation of feature annotation.</text>
</comment>
<evidence type="ECO:0000313" key="5">
    <source>
        <dbReference type="Proteomes" id="UP001652642"/>
    </source>
</evidence>
<evidence type="ECO:0000259" key="4">
    <source>
        <dbReference type="PROSITE" id="PS51670"/>
    </source>
</evidence>
<dbReference type="PROSITE" id="PS51670">
    <property type="entry name" value="SHKT"/>
    <property type="match status" value="2"/>
</dbReference>
<dbReference type="InterPro" id="IPR013871">
    <property type="entry name" value="Cysteine_rich_secretory"/>
</dbReference>
<dbReference type="InterPro" id="IPR014044">
    <property type="entry name" value="CAP_dom"/>
</dbReference>
<dbReference type="PRINTS" id="PR00837">
    <property type="entry name" value="V5TPXLIKE"/>
</dbReference>
<feature type="disulfide bond" evidence="3">
    <location>
        <begin position="371"/>
        <end position="389"/>
    </location>
</feature>
<comment type="similarity">
    <text evidence="1">Belongs to the CRISP family.</text>
</comment>
<evidence type="ECO:0000256" key="3">
    <source>
        <dbReference type="PROSITE-ProRule" id="PRU01005"/>
    </source>
</evidence>
<dbReference type="Gene3D" id="3.40.33.10">
    <property type="entry name" value="CAP"/>
    <property type="match status" value="2"/>
</dbReference>
<dbReference type="Pfam" id="PF08562">
    <property type="entry name" value="Crisp"/>
    <property type="match status" value="2"/>
</dbReference>
<keyword evidence="2 3" id="KW-1015">Disulfide bond</keyword>
<dbReference type="Pfam" id="PF00188">
    <property type="entry name" value="CAP"/>
    <property type="match status" value="2"/>
</dbReference>
<sequence length="400" mass="45028">MNPEKQKEILDEHNTIRRGVQPTASNMLKMTWSEKAAESARRRATKCLPIVSPRKERTVDGVLCSENVLHTESATSWPNVIKVWQRKESNFQYGIGALDPEKDVFSYTQLIWYSSHLVGCASAYCTGTPYPFIHICQYCPAGNFVHQLQTPYAEGPPCGDCPHNCEDKLCTNPCKHMDKKTDCKTIIKLFSCETPFLEQCRATCECETKIKSNSYLSSKDIKGLYCERNASSSSTPALGCCTTSISRTGFACGETLSQTVTANSWTDIIKLWSKSKTNFKYGIGPVDPRKSIYTYTQLIWYNSHKVGCAVAYCPKNTFPYLFLCHYCPSGNAQDKIATPYKEGLPCADCPSDCDNKLCTNPCKYRDRQLNCADTIREYGCEQDWVQKDCKASCECQTEIK</sequence>
<dbReference type="SUPFAM" id="SSF55797">
    <property type="entry name" value="PR-1-like"/>
    <property type="match status" value="2"/>
</dbReference>
<dbReference type="GeneID" id="110077519"/>
<feature type="domain" description="ShKT" evidence="4">
    <location>
        <begin position="362"/>
        <end position="395"/>
    </location>
</feature>
<gene>
    <name evidence="6" type="primary">LOC110077519</name>
</gene>
<reference evidence="5" key="1">
    <citation type="submission" date="2025-05" db="UniProtKB">
        <authorList>
            <consortium name="RefSeq"/>
        </authorList>
    </citation>
    <scope>NUCLEOTIDE SEQUENCE [LARGE SCALE GENOMIC DNA]</scope>
</reference>
<dbReference type="InterPro" id="IPR003582">
    <property type="entry name" value="ShKT_dom"/>
</dbReference>
<dbReference type="RefSeq" id="XP_072835685.1">
    <property type="nucleotide sequence ID" value="XM_072979584.1"/>
</dbReference>
<dbReference type="Proteomes" id="UP001652642">
    <property type="component" value="Chromosome 1"/>
</dbReference>
<evidence type="ECO:0000256" key="1">
    <source>
        <dbReference type="ARBA" id="ARBA00009923"/>
    </source>
</evidence>
<dbReference type="InterPro" id="IPR042076">
    <property type="entry name" value="Crisp-like_dom"/>
</dbReference>
<keyword evidence="5" id="KW-1185">Reference proteome</keyword>
<name>A0ABM5ERA0_9SAUR</name>
<dbReference type="InterPro" id="IPR035940">
    <property type="entry name" value="CAP_sf"/>
</dbReference>
<accession>A0ABM5ERA0</accession>
<dbReference type="PANTHER" id="PTHR10334">
    <property type="entry name" value="CYSTEINE-RICH SECRETORY PROTEIN-RELATED"/>
    <property type="match status" value="1"/>
</dbReference>
<dbReference type="SUPFAM" id="SSF57546">
    <property type="entry name" value="Crisp domain-like"/>
    <property type="match status" value="2"/>
</dbReference>
<reference evidence="6" key="2">
    <citation type="submission" date="2025-08" db="UniProtKB">
        <authorList>
            <consortium name="RefSeq"/>
        </authorList>
    </citation>
    <scope>IDENTIFICATION</scope>
</reference>
<feature type="domain" description="ShKT" evidence="4">
    <location>
        <begin position="174"/>
        <end position="206"/>
    </location>
</feature>
<evidence type="ECO:0000313" key="6">
    <source>
        <dbReference type="RefSeq" id="XP_072835685.1"/>
    </source>
</evidence>
<feature type="disulfide bond" evidence="3">
    <location>
        <begin position="380"/>
        <end position="393"/>
    </location>
</feature>
<dbReference type="InterPro" id="IPR001283">
    <property type="entry name" value="CRISP-related"/>
</dbReference>
<dbReference type="Gene3D" id="1.10.10.740">
    <property type="entry name" value="Crisp domain"/>
    <property type="match status" value="2"/>
</dbReference>